<dbReference type="EMBL" id="PKHE01000005">
    <property type="protein sequence ID" value="PKY89680.1"/>
    <property type="molecule type" value="Genomic_DNA"/>
</dbReference>
<comment type="caution">
    <text evidence="1">The sequence shown here is derived from an EMBL/GenBank/DDBJ whole genome shotgun (WGS) entry which is preliminary data.</text>
</comment>
<proteinExistence type="predicted"/>
<name>A0A2I1K1Z7_9LACT</name>
<dbReference type="RefSeq" id="WP_006700683.1">
    <property type="nucleotide sequence ID" value="NZ_PKHE01000005.1"/>
</dbReference>
<reference evidence="1 2" key="1">
    <citation type="submission" date="2017-12" db="EMBL/GenBank/DDBJ databases">
        <title>Phylogenetic diversity of female urinary microbiome.</title>
        <authorList>
            <person name="Thomas-White K."/>
            <person name="Wolfe A.J."/>
        </authorList>
    </citation>
    <scope>NUCLEOTIDE SEQUENCE [LARGE SCALE GENOMIC DNA]</scope>
    <source>
        <strain evidence="1 2">UMB0898</strain>
    </source>
</reference>
<protein>
    <submittedName>
        <fullName evidence="1">Uncharacterized protein</fullName>
    </submittedName>
</protein>
<gene>
    <name evidence="1" type="ORF">CYJ57_02940</name>
</gene>
<evidence type="ECO:0000313" key="1">
    <source>
        <dbReference type="EMBL" id="PKY89680.1"/>
    </source>
</evidence>
<accession>A0A2I1K1Z7</accession>
<organism evidence="1 2">
    <name type="scientific">Falseniella ignava</name>
    <dbReference type="NCBI Taxonomy" id="137730"/>
    <lineage>
        <taxon>Bacteria</taxon>
        <taxon>Bacillati</taxon>
        <taxon>Bacillota</taxon>
        <taxon>Bacilli</taxon>
        <taxon>Lactobacillales</taxon>
        <taxon>Aerococcaceae</taxon>
        <taxon>Falseniella</taxon>
    </lineage>
</organism>
<dbReference type="AlphaFoldDB" id="A0A2I1K1Z7"/>
<sequence>MRSIRYYEGQRYFNVKSFLKEKGYKIQTEYHLFNDHIQIKERWCEIWSLHLDLGAENYLIVRQKQPPYAVYIIDVAGTMITSQAVKQYIESGIVPEGRDYLEGIPPEVYNGDNH</sequence>
<dbReference type="Proteomes" id="UP000234384">
    <property type="component" value="Unassembled WGS sequence"/>
</dbReference>
<evidence type="ECO:0000313" key="2">
    <source>
        <dbReference type="Proteomes" id="UP000234384"/>
    </source>
</evidence>